<dbReference type="RefSeq" id="WP_328279178.1">
    <property type="nucleotide sequence ID" value="NZ_JARTLD010000037.1"/>
</dbReference>
<keyword evidence="3" id="KW-1185">Reference proteome</keyword>
<dbReference type="InterPro" id="IPR011009">
    <property type="entry name" value="Kinase-like_dom_sf"/>
</dbReference>
<feature type="domain" description="Aminoglycoside phosphotransferase" evidence="1">
    <location>
        <begin position="31"/>
        <end position="256"/>
    </location>
</feature>
<dbReference type="Pfam" id="PF01636">
    <property type="entry name" value="APH"/>
    <property type="match status" value="1"/>
</dbReference>
<evidence type="ECO:0000313" key="2">
    <source>
        <dbReference type="EMBL" id="MED5018700.1"/>
    </source>
</evidence>
<dbReference type="InterPro" id="IPR002575">
    <property type="entry name" value="Aminoglycoside_PTrfase"/>
</dbReference>
<dbReference type="SUPFAM" id="SSF56112">
    <property type="entry name" value="Protein kinase-like (PK-like)"/>
    <property type="match status" value="1"/>
</dbReference>
<reference evidence="2 3" key="1">
    <citation type="submission" date="2023-03" db="EMBL/GenBank/DDBJ databases">
        <title>Bacillus Genome Sequencing.</title>
        <authorList>
            <person name="Dunlap C."/>
        </authorList>
    </citation>
    <scope>NUCLEOTIDE SEQUENCE [LARGE SCALE GENOMIC DNA]</scope>
    <source>
        <strain evidence="2 3">NRS-52</strain>
    </source>
</reference>
<evidence type="ECO:0000259" key="1">
    <source>
        <dbReference type="Pfam" id="PF01636"/>
    </source>
</evidence>
<dbReference type="InterPro" id="IPR051678">
    <property type="entry name" value="AGP_Transferase"/>
</dbReference>
<sequence length="335" mass="37740">MGKKEVPSLPSVQAWLSAYFPDADWPIEREQSGRSTYVFRIRTGEENLYLRILPEAEMSFGVEVHAHELLRRKGVQVPEVIAYENYAEALGMSVMLVREMTGGSAGQADALNRIDYENVMRAAGRQIALVHQVPVDGFGWIRRGREEAADGLHGENHSIEAYVNEGLEQDLGFLSEELLHGYEISRIRGVLETGLPWMSRHEARLVHGDFDDSHIFQDRGSYTGLIDFGEMQGSSPTYDLGHFKLHDGQRFAGYEALTAGYGEVTPLTPDDQLEISLWALWIGVRRLAVAGRRPPGSYRQHLTKAVRQELDLLGSRLYPFFCYFPEASIHLLAGY</sequence>
<dbReference type="Gene3D" id="3.90.1200.10">
    <property type="match status" value="1"/>
</dbReference>
<accession>A0ABU6PUZ2</accession>
<dbReference type="PANTHER" id="PTHR21310">
    <property type="entry name" value="AMINOGLYCOSIDE PHOSPHOTRANSFERASE-RELATED-RELATED"/>
    <property type="match status" value="1"/>
</dbReference>
<name>A0ABU6PUZ2_9BACL</name>
<proteinExistence type="predicted"/>
<organism evidence="2 3">
    <name type="scientific">Paenibacillus chibensis</name>
    <dbReference type="NCBI Taxonomy" id="59846"/>
    <lineage>
        <taxon>Bacteria</taxon>
        <taxon>Bacillati</taxon>
        <taxon>Bacillota</taxon>
        <taxon>Bacilli</taxon>
        <taxon>Bacillales</taxon>
        <taxon>Paenibacillaceae</taxon>
        <taxon>Paenibacillus</taxon>
    </lineage>
</organism>
<evidence type="ECO:0000313" key="3">
    <source>
        <dbReference type="Proteomes" id="UP001343257"/>
    </source>
</evidence>
<dbReference type="EMBL" id="JARTLD010000037">
    <property type="protein sequence ID" value="MED5018700.1"/>
    <property type="molecule type" value="Genomic_DNA"/>
</dbReference>
<protein>
    <submittedName>
        <fullName evidence="2">Phosphotransferase</fullName>
    </submittedName>
</protein>
<gene>
    <name evidence="2" type="ORF">P9847_15435</name>
</gene>
<comment type="caution">
    <text evidence="2">The sequence shown here is derived from an EMBL/GenBank/DDBJ whole genome shotgun (WGS) entry which is preliminary data.</text>
</comment>
<dbReference type="Proteomes" id="UP001343257">
    <property type="component" value="Unassembled WGS sequence"/>
</dbReference>
<dbReference type="Gene3D" id="3.30.200.20">
    <property type="entry name" value="Phosphorylase Kinase, domain 1"/>
    <property type="match status" value="1"/>
</dbReference>